<gene>
    <name evidence="2" type="ORF">TOI97_01230</name>
</gene>
<proteinExistence type="predicted"/>
<evidence type="ECO:0000313" key="3">
    <source>
        <dbReference type="Proteomes" id="UP001294570"/>
    </source>
</evidence>
<keyword evidence="1" id="KW-0472">Membrane</keyword>
<name>A0ABU5GPD7_9GAMM</name>
<dbReference type="EMBL" id="JAXIVU010000001">
    <property type="protein sequence ID" value="MDY7218205.1"/>
    <property type="molecule type" value="Genomic_DNA"/>
</dbReference>
<organism evidence="2 3">
    <name type="scientific">Denitrificimonas halotolerans</name>
    <dbReference type="NCBI Taxonomy" id="3098930"/>
    <lineage>
        <taxon>Bacteria</taxon>
        <taxon>Pseudomonadati</taxon>
        <taxon>Pseudomonadota</taxon>
        <taxon>Gammaproteobacteria</taxon>
        <taxon>Pseudomonadales</taxon>
        <taxon>Pseudomonadaceae</taxon>
        <taxon>Denitrificimonas</taxon>
    </lineage>
</organism>
<keyword evidence="1" id="KW-1133">Transmembrane helix</keyword>
<feature type="transmembrane region" description="Helical" evidence="1">
    <location>
        <begin position="12"/>
        <end position="32"/>
    </location>
</feature>
<sequence length="143" mass="16090">MTEYDYQLAWGIYAAAALGCLLVSFYFTGWMWRYLREPLRVCIGVLLFTPTMVDPERHLYAPALAITAMDILFKLGNDALRSLADLLTYGAIAFAVYAVFVVFRLLVTRYKRRVQSAQAAQKQEPSSIIEQDATPASGLIAQR</sequence>
<protein>
    <submittedName>
        <fullName evidence="2">MFS transporter</fullName>
    </submittedName>
</protein>
<feature type="transmembrane region" description="Helical" evidence="1">
    <location>
        <begin position="87"/>
        <end position="107"/>
    </location>
</feature>
<keyword evidence="1" id="KW-0812">Transmembrane</keyword>
<dbReference type="RefSeq" id="WP_321552300.1">
    <property type="nucleotide sequence ID" value="NZ_JAXIVU010000001.1"/>
</dbReference>
<accession>A0ABU5GPD7</accession>
<evidence type="ECO:0000313" key="2">
    <source>
        <dbReference type="EMBL" id="MDY7218205.1"/>
    </source>
</evidence>
<keyword evidence="3" id="KW-1185">Reference proteome</keyword>
<comment type="caution">
    <text evidence="2">The sequence shown here is derived from an EMBL/GenBank/DDBJ whole genome shotgun (WGS) entry which is preliminary data.</text>
</comment>
<reference evidence="2 3" key="1">
    <citation type="submission" date="2023-12" db="EMBL/GenBank/DDBJ databases">
        <title>Denitrificimonas halotolerans sp. nov.,a novel species isolated from landfill leachate.</title>
        <authorList>
            <person name="Wang S."/>
        </authorList>
    </citation>
    <scope>NUCLEOTIDE SEQUENCE [LARGE SCALE GENOMIC DNA]</scope>
    <source>
        <strain evidence="2 3">JX-1</strain>
    </source>
</reference>
<evidence type="ECO:0000256" key="1">
    <source>
        <dbReference type="SAM" id="Phobius"/>
    </source>
</evidence>
<dbReference type="Proteomes" id="UP001294570">
    <property type="component" value="Unassembled WGS sequence"/>
</dbReference>